<dbReference type="EMBL" id="CP022684">
    <property type="protein sequence ID" value="AUM13029.1"/>
    <property type="molecule type" value="Genomic_DNA"/>
</dbReference>
<dbReference type="Pfam" id="PF01471">
    <property type="entry name" value="PG_binding_1"/>
    <property type="match status" value="1"/>
</dbReference>
<dbReference type="Gene3D" id="1.10.101.10">
    <property type="entry name" value="PGBD-like superfamily/PGBD"/>
    <property type="match status" value="1"/>
</dbReference>
<keyword evidence="1" id="KW-0732">Signal</keyword>
<dbReference type="Proteomes" id="UP000235116">
    <property type="component" value="Chromosome"/>
</dbReference>
<evidence type="ECO:0000256" key="1">
    <source>
        <dbReference type="SAM" id="SignalP"/>
    </source>
</evidence>
<feature type="signal peptide" evidence="1">
    <location>
        <begin position="1"/>
        <end position="21"/>
    </location>
</feature>
<dbReference type="SUPFAM" id="SSF48452">
    <property type="entry name" value="TPR-like"/>
    <property type="match status" value="1"/>
</dbReference>
<reference evidence="4" key="1">
    <citation type="submission" date="2017-08" db="EMBL/GenBank/DDBJ databases">
        <title>Direct submision.</title>
        <authorList>
            <person name="Kim S.-J."/>
            <person name="Rhee S.-K."/>
        </authorList>
    </citation>
    <scope>NUCLEOTIDE SEQUENCE [LARGE SCALE GENOMIC DNA]</scope>
    <source>
        <strain evidence="4">GI5</strain>
    </source>
</reference>
<organism evidence="3 4">
    <name type="scientific">Ketobacter alkanivorans</name>
    <dbReference type="NCBI Taxonomy" id="1917421"/>
    <lineage>
        <taxon>Bacteria</taxon>
        <taxon>Pseudomonadati</taxon>
        <taxon>Pseudomonadota</taxon>
        <taxon>Gammaproteobacteria</taxon>
        <taxon>Pseudomonadales</taxon>
        <taxon>Ketobacteraceae</taxon>
        <taxon>Ketobacter</taxon>
    </lineage>
</organism>
<sequence>MKISIWMLNVLLCVLPAVVWSGPNEEAEAKQSFDDFKAIYTKPNVTNGELKDALALVLKSNELNPGNFKYTYSAAATYDGLGEYDQAVEWYRKAADIALTDKQRVNAEIAASESRFMLVALRKQDEPSPGHEISVSMMLKGIKYEPELREGQRLPTLYPDNVDPNAHLDYLEDRFKQYQPFKNTNFLIVSYESQRAARQHYERGVKDFYTYFQNHIFGYTQHRPVVLFLGDYPESLIDLTNKLYPELRFKSGHPFMGYFNKRDNVIFATVMGGYGTLLHEMIHALIFADFPEAPGWLEEAFATIYERTKWQNNRLIPLPNWRLDGMNFEEVAPLDLYEKYKGDIKLDHRDLARLRLFYTYIDELGQLKAFYQAVKASKGEVSVAQIAKDLGVEQAAWSDFAERSFIEYQIDLAKGSGRTVNPAETRFIQRALNAVMDAGLKEDGLWGNATEVELKRFQSSQGLKPDGIYGKNTRTTLQRLFAEKMMD</sequence>
<dbReference type="OrthoDB" id="1491023at2"/>
<dbReference type="InterPro" id="IPR002477">
    <property type="entry name" value="Peptidoglycan-bd-like"/>
</dbReference>
<dbReference type="InterPro" id="IPR036366">
    <property type="entry name" value="PGBDSf"/>
</dbReference>
<dbReference type="InterPro" id="IPR036365">
    <property type="entry name" value="PGBD-like_sf"/>
</dbReference>
<evidence type="ECO:0000313" key="3">
    <source>
        <dbReference type="EMBL" id="AUM13029.1"/>
    </source>
</evidence>
<dbReference type="InterPro" id="IPR011990">
    <property type="entry name" value="TPR-like_helical_dom_sf"/>
</dbReference>
<protein>
    <recommendedName>
        <fullName evidence="2">Peptidoglycan binding-like domain-containing protein</fullName>
    </recommendedName>
</protein>
<proteinExistence type="predicted"/>
<evidence type="ECO:0000313" key="4">
    <source>
        <dbReference type="Proteomes" id="UP000235116"/>
    </source>
</evidence>
<evidence type="ECO:0000259" key="2">
    <source>
        <dbReference type="Pfam" id="PF01471"/>
    </source>
</evidence>
<feature type="domain" description="Peptidoglycan binding-like" evidence="2">
    <location>
        <begin position="424"/>
        <end position="477"/>
    </location>
</feature>
<dbReference type="SUPFAM" id="SSF47090">
    <property type="entry name" value="PGBD-like"/>
    <property type="match status" value="1"/>
</dbReference>
<dbReference type="RefSeq" id="WP_101894408.1">
    <property type="nucleotide sequence ID" value="NZ_CP022684.1"/>
</dbReference>
<dbReference type="Gene3D" id="1.25.40.10">
    <property type="entry name" value="Tetratricopeptide repeat domain"/>
    <property type="match status" value="1"/>
</dbReference>
<name>A0A2K9LKZ7_9GAMM</name>
<keyword evidence="4" id="KW-1185">Reference proteome</keyword>
<dbReference type="KEGG" id="kak:Kalk_11605"/>
<gene>
    <name evidence="3" type="ORF">Kalk_11605</name>
</gene>
<accession>A0A2K9LKZ7</accession>
<dbReference type="AlphaFoldDB" id="A0A2K9LKZ7"/>
<feature type="chain" id="PRO_5014862548" description="Peptidoglycan binding-like domain-containing protein" evidence="1">
    <location>
        <begin position="22"/>
        <end position="487"/>
    </location>
</feature>